<feature type="transmembrane region" description="Helical" evidence="1">
    <location>
        <begin position="93"/>
        <end position="111"/>
    </location>
</feature>
<protein>
    <submittedName>
        <fullName evidence="2">CBO0543 family protein</fullName>
    </submittedName>
</protein>
<comment type="caution">
    <text evidence="2">The sequence shown here is derived from an EMBL/GenBank/DDBJ whole genome shotgun (WGS) entry which is preliminary data.</text>
</comment>
<keyword evidence="1" id="KW-0812">Transmembrane</keyword>
<accession>A0ABW5V0X8</accession>
<name>A0ABW5V0X8_9BACI</name>
<evidence type="ECO:0000256" key="1">
    <source>
        <dbReference type="SAM" id="Phobius"/>
    </source>
</evidence>
<feature type="transmembrane region" description="Helical" evidence="1">
    <location>
        <begin position="29"/>
        <end position="48"/>
    </location>
</feature>
<keyword evidence="1" id="KW-1133">Transmembrane helix</keyword>
<proteinExistence type="predicted"/>
<dbReference type="EMBL" id="JBHUNA010000003">
    <property type="protein sequence ID" value="MFD2759638.1"/>
    <property type="molecule type" value="Genomic_DNA"/>
</dbReference>
<organism evidence="2 3">
    <name type="scientific">Lentibacillus juripiscarius</name>
    <dbReference type="NCBI Taxonomy" id="257446"/>
    <lineage>
        <taxon>Bacteria</taxon>
        <taxon>Bacillati</taxon>
        <taxon>Bacillota</taxon>
        <taxon>Bacilli</taxon>
        <taxon>Bacillales</taxon>
        <taxon>Bacillaceae</taxon>
        <taxon>Lentibacillus</taxon>
    </lineage>
</organism>
<evidence type="ECO:0000313" key="2">
    <source>
        <dbReference type="EMBL" id="MFD2759638.1"/>
    </source>
</evidence>
<reference evidence="3" key="1">
    <citation type="journal article" date="2019" name="Int. J. Syst. Evol. Microbiol.">
        <title>The Global Catalogue of Microorganisms (GCM) 10K type strain sequencing project: providing services to taxonomists for standard genome sequencing and annotation.</title>
        <authorList>
            <consortium name="The Broad Institute Genomics Platform"/>
            <consortium name="The Broad Institute Genome Sequencing Center for Infectious Disease"/>
            <person name="Wu L."/>
            <person name="Ma J."/>
        </authorList>
    </citation>
    <scope>NUCLEOTIDE SEQUENCE [LARGE SCALE GENOMIC DNA]</scope>
    <source>
        <strain evidence="3">TISTR 1535</strain>
    </source>
</reference>
<dbReference type="RefSeq" id="WP_382390318.1">
    <property type="nucleotide sequence ID" value="NZ_JBHUNA010000003.1"/>
</dbReference>
<feature type="transmembrane region" description="Helical" evidence="1">
    <location>
        <begin position="6"/>
        <end position="22"/>
    </location>
</feature>
<gene>
    <name evidence="2" type="ORF">ACFSUO_01380</name>
</gene>
<keyword evidence="1" id="KW-0472">Membrane</keyword>
<dbReference type="InterPro" id="IPR048147">
    <property type="entry name" value="CBO0543-like"/>
</dbReference>
<feature type="transmembrane region" description="Helical" evidence="1">
    <location>
        <begin position="123"/>
        <end position="143"/>
    </location>
</feature>
<dbReference type="Proteomes" id="UP001597502">
    <property type="component" value="Unassembled WGS sequence"/>
</dbReference>
<feature type="transmembrane region" description="Helical" evidence="1">
    <location>
        <begin position="60"/>
        <end position="81"/>
    </location>
</feature>
<evidence type="ECO:0000313" key="3">
    <source>
        <dbReference type="Proteomes" id="UP001597502"/>
    </source>
</evidence>
<sequence>MELVILRLLFMLGLVLLFFSLRKPPLKEWLLCYLLAAYFGTFLGDLAAKHELISYPVKLFTQFQSSVLYEYLLLPLLSIYFYRNTYRSSMGAVIGRAAVSSSVLTIIEVFLEHQTNYVHYITWEWYYSLISLFLFFVFVWLMMELLNYLAGEKQEVE</sequence>
<dbReference type="NCBIfam" id="NF041644">
    <property type="entry name" value="CBO0543_fam"/>
    <property type="match status" value="1"/>
</dbReference>
<keyword evidence="3" id="KW-1185">Reference proteome</keyword>